<accession>K0CCL5</accession>
<evidence type="ECO:0000313" key="3">
    <source>
        <dbReference type="Proteomes" id="UP000006286"/>
    </source>
</evidence>
<keyword evidence="3" id="KW-1185">Reference proteome</keyword>
<reference evidence="2 3" key="1">
    <citation type="journal article" date="2012" name="J. Bacteriol.">
        <title>Complete genome sequence of Alcanivorax dieselolei type strain B5.</title>
        <authorList>
            <person name="Lai Q."/>
            <person name="Li W."/>
            <person name="Shao Z."/>
        </authorList>
    </citation>
    <scope>NUCLEOTIDE SEQUENCE [LARGE SCALE GENOMIC DNA]</scope>
    <source>
        <strain evidence="3">DSM 16502 / CGMCC 1.3690 / B-5</strain>
    </source>
</reference>
<proteinExistence type="predicted"/>
<gene>
    <name evidence="2" type="ordered locus">B5T_01179</name>
</gene>
<dbReference type="Proteomes" id="UP000006286">
    <property type="component" value="Chromosome"/>
</dbReference>
<sequence>MTLKQFVKGIESGKYPGHHIRNINGVKTPVSNPDGSKNNNLD</sequence>
<evidence type="ECO:0000313" key="2">
    <source>
        <dbReference type="EMBL" id="AFT69462.1"/>
    </source>
</evidence>
<protein>
    <submittedName>
        <fullName evidence="2">Uncharacterized protein</fullName>
    </submittedName>
</protein>
<feature type="compositionally biased region" description="Polar residues" evidence="1">
    <location>
        <begin position="29"/>
        <end position="42"/>
    </location>
</feature>
<evidence type="ECO:0000256" key="1">
    <source>
        <dbReference type="SAM" id="MobiDB-lite"/>
    </source>
</evidence>
<organism evidence="2 3">
    <name type="scientific">Alcanivorax dieselolei (strain DSM 16502 / CGMCC 1.3690 / MCCC 1A00001 / B-5)</name>
    <name type="common">Alloalcanivorax dieselolei</name>
    <dbReference type="NCBI Taxonomy" id="930169"/>
    <lineage>
        <taxon>Bacteria</taxon>
        <taxon>Pseudomonadati</taxon>
        <taxon>Pseudomonadota</taxon>
        <taxon>Gammaproteobacteria</taxon>
        <taxon>Oceanospirillales</taxon>
        <taxon>Alcanivoracaceae</taxon>
        <taxon>Alloalcanivorax</taxon>
    </lineage>
</organism>
<dbReference type="AlphaFoldDB" id="K0CCL5"/>
<dbReference type="HOGENOM" id="CLU_3246427_0_0_6"/>
<feature type="region of interest" description="Disordered" evidence="1">
    <location>
        <begin position="13"/>
        <end position="42"/>
    </location>
</feature>
<name>K0CCL5_ALCDB</name>
<dbReference type="KEGG" id="adi:B5T_01179"/>
<dbReference type="EMBL" id="CP003466">
    <property type="protein sequence ID" value="AFT69462.1"/>
    <property type="molecule type" value="Genomic_DNA"/>
</dbReference>
<dbReference type="eggNOG" id="ENOG5033FQP">
    <property type="taxonomic scope" value="Bacteria"/>
</dbReference>